<evidence type="ECO:0000313" key="12">
    <source>
        <dbReference type="EMBL" id="RDW27092.1"/>
    </source>
</evidence>
<keyword evidence="6 8" id="KW-0472">Membrane</keyword>
<dbReference type="eggNOG" id="KOG1288">
    <property type="taxonomic scope" value="Eukaryota"/>
</dbReference>
<dbReference type="Gene3D" id="1.20.1740.10">
    <property type="entry name" value="Amino acid/polyamine transporter I"/>
    <property type="match status" value="1"/>
</dbReference>
<feature type="compositionally biased region" description="Polar residues" evidence="7">
    <location>
        <begin position="926"/>
        <end position="942"/>
    </location>
</feature>
<feature type="transmembrane region" description="Helical" evidence="8">
    <location>
        <begin position="438"/>
        <end position="459"/>
    </location>
</feature>
<evidence type="ECO:0000256" key="4">
    <source>
        <dbReference type="ARBA" id="ARBA00022692"/>
    </source>
</evidence>
<dbReference type="GeneID" id="2907466"/>
<feature type="compositionally biased region" description="Polar residues" evidence="7">
    <location>
        <begin position="975"/>
        <end position="984"/>
    </location>
</feature>
<dbReference type="Pfam" id="PF00324">
    <property type="entry name" value="AA_permease"/>
    <property type="match status" value="1"/>
</dbReference>
<feature type="transmembrane region" description="Helical" evidence="8">
    <location>
        <begin position="225"/>
        <end position="247"/>
    </location>
</feature>
<evidence type="ECO:0000256" key="3">
    <source>
        <dbReference type="ARBA" id="ARBA00022448"/>
    </source>
</evidence>
<feature type="compositionally biased region" description="Basic and acidic residues" evidence="7">
    <location>
        <begin position="943"/>
        <end position="957"/>
    </location>
</feature>
<gene>
    <name evidence="12" type="ORF">B0I71DRAFT_129829</name>
    <name evidence="11" type="ORF">YALI1_B05947g</name>
</gene>
<evidence type="ECO:0000256" key="7">
    <source>
        <dbReference type="SAM" id="MobiDB-lite"/>
    </source>
</evidence>
<comment type="subcellular location">
    <subcellularLocation>
        <location evidence="1">Membrane</location>
        <topology evidence="1">Multi-pass membrane protein</topology>
    </subcellularLocation>
</comment>
<dbReference type="Pfam" id="PF03522">
    <property type="entry name" value="SLC12"/>
    <property type="match status" value="1"/>
</dbReference>
<dbReference type="VEuPathDB" id="FungiDB:YALI1_B05947g"/>
<dbReference type="GO" id="GO:0005774">
    <property type="term" value="C:vacuolar membrane"/>
    <property type="evidence" value="ECO:0007669"/>
    <property type="project" value="TreeGrafter"/>
</dbReference>
<dbReference type="Proteomes" id="UP000256601">
    <property type="component" value="Unassembled WGS sequence"/>
</dbReference>
<evidence type="ECO:0000259" key="9">
    <source>
        <dbReference type="Pfam" id="PF00324"/>
    </source>
</evidence>
<evidence type="ECO:0000256" key="1">
    <source>
        <dbReference type="ARBA" id="ARBA00004141"/>
    </source>
</evidence>
<dbReference type="GO" id="GO:0006884">
    <property type="term" value="P:cell volume homeostasis"/>
    <property type="evidence" value="ECO:0007669"/>
    <property type="project" value="TreeGrafter"/>
</dbReference>
<dbReference type="InterPro" id="IPR018491">
    <property type="entry name" value="SLC12_C"/>
</dbReference>
<reference evidence="11 13" key="1">
    <citation type="journal article" date="2016" name="PLoS ONE">
        <title>Sequence Assembly of Yarrowia lipolytica Strain W29/CLIB89 Shows Transposable Element Diversity.</title>
        <authorList>
            <person name="Magnan C."/>
            <person name="Yu J."/>
            <person name="Chang I."/>
            <person name="Jahn E."/>
            <person name="Kanomata Y."/>
            <person name="Wu J."/>
            <person name="Zeller M."/>
            <person name="Oakes M."/>
            <person name="Baldi P."/>
            <person name="Sandmeyer S."/>
        </authorList>
    </citation>
    <scope>NUCLEOTIDE SEQUENCE [LARGE SCALE GENOMIC DNA]</scope>
    <source>
        <strain evidence="11">CLIB89</strain>
        <strain evidence="13">CLIB89(W29)</strain>
    </source>
</reference>
<dbReference type="KEGG" id="yli:2907466"/>
<dbReference type="OMA" id="NIKYWRP"/>
<sequence length="1093" mass="120867">MPSLTWDIQKPVREETAPIRGGPSNTPDHNYGALQRPCTVQQEEDRLIGDFYKRHNSVAGDKPADTGDEKLGTFSGVFMPTTLNVLSILMFLRFGFILGQVGILGMFALLVLSYAIDLLTTLSISAIATNGTVRGGGAYYMISRSLGPEFGGAIGVVFFFGQVLNAGLNVAGFCQPILSSFGQNAGGFFPEGYWYEFFYATGVLLFCTSICMFGSGLFSQAGKVLFVILIVATVSVPLSVFFVKPFLVTKLDIWYMGPSWDVFSDNLLPRFTTGAVGSDLPPGQMETFTSLFGVFFPATAGIFAGASMSGDLKRPSYSIPKGTLSGLGLTFILYAATILGMGVAIPRALLYKDISVIETVNLSKWLILFGEMSTSLFSSMVGVIGAAYVLQAIAKDALVPYTSFLASEINGLPIPAVFTTYILTQLTLFFPLNRLATFITMAYLMTFVVTNLACFLLKIASAPNFRPSFKYFSSTTAFLGAVSCIASMFIADGWASIGAIVILAFLFILIHYVSPPKPWGDVSQALLYHQVRKYLLRLRQDHVKFWRPQILLLVDDPRSAWGLIKFCNYLKKGGLYILGHVVITKDFQETFKEVKKQQQSWTKLRDMTGAKAFVQIACSPDVVWGARNVFLGSGLGGMKPNITILGSLRDKSQPLDLHRAQTIDMEALPTDNCRKESNIRVTQWVNIIEDIIAMQGNVAIARGFMGMELPGKNIKTTQKYIDLYPIQMSAQVVDENGTSTMTTNFDTYTLILQMGAILRTVPLWKERYTLRVIVFVEFEDAVEEERERVSTLLDTLRIKAKILVLCLNSGNYAAYECIIKGTSNPAVESKLSEQDWWSELVEARESNKPYAFTRKMEEHKVIAIDHKRRHTFSSLSHLGASFSLRANSISSAGTFDSEGFSDYDENSSVIDDEEDEDEDDTSELEQNTSALHRHNSLFSTSRPLDRVKDKSRDDESSSGRSSPSSSTHHERHNSNKPAFTSQAIPKTKVNDNDDDEGNTVMFEHGDDPAHPNVLSFNDVPARAQHIILNDMMATLSSKEDTVVIFSTLPAPSMGTHRSERESLDFVDSLELWCQDLPPVLLLHCQTMTVTTAL</sequence>
<feature type="transmembrane region" description="Helical" evidence="8">
    <location>
        <begin position="497"/>
        <end position="514"/>
    </location>
</feature>
<accession>A0A1H6PRR9</accession>
<dbReference type="PANTHER" id="PTHR11827:SF72">
    <property type="entry name" value="GH08340P"/>
    <property type="match status" value="1"/>
</dbReference>
<keyword evidence="5 8" id="KW-1133">Transmembrane helix</keyword>
<dbReference type="GO" id="GO:0034486">
    <property type="term" value="P:vacuolar transmembrane transport"/>
    <property type="evidence" value="ECO:0007669"/>
    <property type="project" value="TreeGrafter"/>
</dbReference>
<protein>
    <submittedName>
        <fullName evidence="12">Amino acid permease-domain-containing protein</fullName>
    </submittedName>
</protein>
<feature type="region of interest" description="Disordered" evidence="7">
    <location>
        <begin position="12"/>
        <end position="32"/>
    </location>
</feature>
<organism evidence="11 13">
    <name type="scientific">Yarrowia lipolytica</name>
    <name type="common">Candida lipolytica</name>
    <dbReference type="NCBI Taxonomy" id="4952"/>
    <lineage>
        <taxon>Eukaryota</taxon>
        <taxon>Fungi</taxon>
        <taxon>Dikarya</taxon>
        <taxon>Ascomycota</taxon>
        <taxon>Saccharomycotina</taxon>
        <taxon>Dipodascomycetes</taxon>
        <taxon>Dipodascales</taxon>
        <taxon>Dipodascales incertae sedis</taxon>
        <taxon>Yarrowia</taxon>
    </lineage>
</organism>
<evidence type="ECO:0000256" key="6">
    <source>
        <dbReference type="ARBA" id="ARBA00023136"/>
    </source>
</evidence>
<dbReference type="Proteomes" id="UP000182444">
    <property type="component" value="Chromosome 1B"/>
</dbReference>
<dbReference type="OrthoDB" id="2020542at2759"/>
<feature type="region of interest" description="Disordered" evidence="7">
    <location>
        <begin position="895"/>
        <end position="1011"/>
    </location>
</feature>
<proteinExistence type="inferred from homology"/>
<reference evidence="12 14" key="2">
    <citation type="submission" date="2018-07" db="EMBL/GenBank/DDBJ databases">
        <title>Draft Genome Assemblies for Five Robust Yarrowia lipolytica Strains Exhibiting High Lipid Production and Pentose Sugar Utilization and Sugar Alcohol Secretion from Undetoxified Lignocellulosic Biomass Hydrolysates.</title>
        <authorList>
            <consortium name="DOE Joint Genome Institute"/>
            <person name="Walker C."/>
            <person name="Ryu S."/>
            <person name="Na H."/>
            <person name="Zane M."/>
            <person name="LaButti K."/>
            <person name="Lipzen A."/>
            <person name="Haridas S."/>
            <person name="Barry K."/>
            <person name="Grigoriev I.V."/>
            <person name="Quarterman J."/>
            <person name="Slininger P."/>
            <person name="Dien B."/>
            <person name="Trinh C.T."/>
        </authorList>
    </citation>
    <scope>NUCLEOTIDE SEQUENCE [LARGE SCALE GENOMIC DNA]</scope>
    <source>
        <strain evidence="12 14">YB392</strain>
    </source>
</reference>
<feature type="transmembrane region" description="Helical" evidence="8">
    <location>
        <begin position="411"/>
        <end position="432"/>
    </location>
</feature>
<evidence type="ECO:0000256" key="2">
    <source>
        <dbReference type="ARBA" id="ARBA00010593"/>
    </source>
</evidence>
<evidence type="ECO:0000256" key="8">
    <source>
        <dbReference type="SAM" id="Phobius"/>
    </source>
</evidence>
<dbReference type="EMBL" id="KZ858969">
    <property type="protein sequence ID" value="RDW27092.1"/>
    <property type="molecule type" value="Genomic_DNA"/>
</dbReference>
<feature type="domain" description="SLC12A transporter C-terminal" evidence="10">
    <location>
        <begin position="563"/>
        <end position="707"/>
    </location>
</feature>
<dbReference type="GO" id="GO:0055075">
    <property type="term" value="P:potassium ion homeostasis"/>
    <property type="evidence" value="ECO:0007669"/>
    <property type="project" value="TreeGrafter"/>
</dbReference>
<feature type="compositionally biased region" description="Acidic residues" evidence="7">
    <location>
        <begin position="899"/>
        <end position="923"/>
    </location>
</feature>
<dbReference type="RefSeq" id="XP_500492.1">
    <property type="nucleotide sequence ID" value="XM_500492.1"/>
</dbReference>
<dbReference type="VEuPathDB" id="FungiDB:YALI0_B04378g"/>
<dbReference type="InterPro" id="IPR004842">
    <property type="entry name" value="SLC12A_fam"/>
</dbReference>
<name>A0A1H6PRR9_YARLL</name>
<keyword evidence="3" id="KW-0813">Transport</keyword>
<feature type="domain" description="Amino acid permease/ SLC12A" evidence="9">
    <location>
        <begin position="76"/>
        <end position="551"/>
    </location>
</feature>
<feature type="transmembrane region" description="Helical" evidence="8">
    <location>
        <begin position="327"/>
        <end position="345"/>
    </location>
</feature>
<evidence type="ECO:0000313" key="14">
    <source>
        <dbReference type="Proteomes" id="UP000256601"/>
    </source>
</evidence>
<keyword evidence="4 8" id="KW-0812">Transmembrane</keyword>
<dbReference type="PANTHER" id="PTHR11827">
    <property type="entry name" value="SOLUTE CARRIER FAMILY 12, CATION COTRANSPORTERS"/>
    <property type="match status" value="1"/>
</dbReference>
<dbReference type="GO" id="GO:0015379">
    <property type="term" value="F:potassium:chloride symporter activity"/>
    <property type="evidence" value="ECO:0007669"/>
    <property type="project" value="TreeGrafter"/>
</dbReference>
<dbReference type="FunFam" id="1.20.1740.10:FF:000013">
    <property type="entry name" value="Solute carrier family 12 member"/>
    <property type="match status" value="1"/>
</dbReference>
<evidence type="ECO:0000313" key="11">
    <source>
        <dbReference type="EMBL" id="AOW01209.1"/>
    </source>
</evidence>
<feature type="transmembrane region" description="Helical" evidence="8">
    <location>
        <begin position="288"/>
        <end position="306"/>
    </location>
</feature>
<dbReference type="AlphaFoldDB" id="A0A1H6PRR9"/>
<feature type="transmembrane region" description="Helical" evidence="8">
    <location>
        <begin position="365"/>
        <end position="390"/>
    </location>
</feature>
<evidence type="ECO:0000313" key="13">
    <source>
        <dbReference type="Proteomes" id="UP000182444"/>
    </source>
</evidence>
<evidence type="ECO:0000259" key="10">
    <source>
        <dbReference type="Pfam" id="PF03522"/>
    </source>
</evidence>
<dbReference type="EMBL" id="CP017554">
    <property type="protein sequence ID" value="AOW01209.1"/>
    <property type="molecule type" value="Genomic_DNA"/>
</dbReference>
<dbReference type="GO" id="GO:0055064">
    <property type="term" value="P:chloride ion homeostasis"/>
    <property type="evidence" value="ECO:0007669"/>
    <property type="project" value="TreeGrafter"/>
</dbReference>
<feature type="transmembrane region" description="Helical" evidence="8">
    <location>
        <begin position="154"/>
        <end position="178"/>
    </location>
</feature>
<dbReference type="InterPro" id="IPR004841">
    <property type="entry name" value="AA-permease/SLC12A_dom"/>
</dbReference>
<feature type="transmembrane region" description="Helical" evidence="8">
    <location>
        <begin position="198"/>
        <end position="218"/>
    </location>
</feature>
<evidence type="ECO:0000256" key="5">
    <source>
        <dbReference type="ARBA" id="ARBA00022989"/>
    </source>
</evidence>
<comment type="similarity">
    <text evidence="2">Belongs to the SLC12A transporter family.</text>
</comment>